<feature type="compositionally biased region" description="Polar residues" evidence="1">
    <location>
        <begin position="280"/>
        <end position="296"/>
    </location>
</feature>
<feature type="domain" description="DUF659" evidence="2">
    <location>
        <begin position="22"/>
        <end position="157"/>
    </location>
</feature>
<evidence type="ECO:0000259" key="2">
    <source>
        <dbReference type="Pfam" id="PF04937"/>
    </source>
</evidence>
<evidence type="ECO:0000256" key="1">
    <source>
        <dbReference type="SAM" id="MobiDB-lite"/>
    </source>
</evidence>
<keyword evidence="4" id="KW-1185">Reference proteome</keyword>
<dbReference type="PANTHER" id="PTHR32166">
    <property type="entry name" value="OSJNBA0013A04.12 PROTEIN"/>
    <property type="match status" value="1"/>
</dbReference>
<evidence type="ECO:0000313" key="4">
    <source>
        <dbReference type="Proteomes" id="UP000198211"/>
    </source>
</evidence>
<dbReference type="Pfam" id="PF04937">
    <property type="entry name" value="DUF659"/>
    <property type="match status" value="1"/>
</dbReference>
<dbReference type="Proteomes" id="UP000198211">
    <property type="component" value="Unassembled WGS sequence"/>
</dbReference>
<feature type="region of interest" description="Disordered" evidence="1">
    <location>
        <begin position="263"/>
        <end position="299"/>
    </location>
</feature>
<accession>A0A225WFL8</accession>
<dbReference type="AlphaFoldDB" id="A0A225WFL8"/>
<proteinExistence type="predicted"/>
<feature type="compositionally biased region" description="Acidic residues" evidence="1">
    <location>
        <begin position="268"/>
        <end position="277"/>
    </location>
</feature>
<dbReference type="EMBL" id="NBNE01001080">
    <property type="protein sequence ID" value="OWZ15650.1"/>
    <property type="molecule type" value="Genomic_DNA"/>
</dbReference>
<dbReference type="PANTHER" id="PTHR32166:SF24">
    <property type="entry name" value="F16P17.2 PROTEIN"/>
    <property type="match status" value="1"/>
</dbReference>
<organism evidence="3 4">
    <name type="scientific">Phytophthora megakarya</name>
    <dbReference type="NCBI Taxonomy" id="4795"/>
    <lineage>
        <taxon>Eukaryota</taxon>
        <taxon>Sar</taxon>
        <taxon>Stramenopiles</taxon>
        <taxon>Oomycota</taxon>
        <taxon>Peronosporomycetes</taxon>
        <taxon>Peronosporales</taxon>
        <taxon>Peronosporaceae</taxon>
        <taxon>Phytophthora</taxon>
    </lineage>
</organism>
<dbReference type="OrthoDB" id="89797at2759"/>
<dbReference type="InterPro" id="IPR012337">
    <property type="entry name" value="RNaseH-like_sf"/>
</dbReference>
<gene>
    <name evidence="3" type="ORF">PHMEG_00010665</name>
</gene>
<sequence length="410" mass="46069">MLANAPVFREILALVAPTFKAPSRHKLSGELLKRVQTEKRLDVIKLVDEQVYVSLVTDGWSDTNDSSIINFLVVAPGMPSVFWSSWSTRSKQHTADSLASEVENVVEDIERSTSAQVVAIITDNAKTMRSATGQVHTRRPNIVNGGCSAHLWKDHLALLDEFKCFQQGVRDLGSKARNLVLPTPTCWYSVLTCLWTVLNNQDILEKLFLSPDYEEFRSRYRGTAARRRKLLFIRALIHDNVFWNNSGTIGNAVVQAATVGTQLRADPSDDEEEDPPDDNGASQENSANGTTESLSMNGEYENVADLPLRDVRSMFREKLLKRWKYDHTNAMKIDPTTNLDDFVGSDDHTVEDKNCKMAERCGVITSRHGTPKLTAEILAFKNSKRLGGETLRLKYSESSPQDYWNAMNNK</sequence>
<dbReference type="InterPro" id="IPR007021">
    <property type="entry name" value="DUF659"/>
</dbReference>
<reference evidence="4" key="1">
    <citation type="submission" date="2017-03" db="EMBL/GenBank/DDBJ databases">
        <title>Phytopthora megakarya and P. palmivora, two closely related causual agents of cacao black pod achieved similar genome size and gene model numbers by different mechanisms.</title>
        <authorList>
            <person name="Ali S."/>
            <person name="Shao J."/>
            <person name="Larry D.J."/>
            <person name="Kronmiller B."/>
            <person name="Shen D."/>
            <person name="Strem M.D."/>
            <person name="Melnick R.L."/>
            <person name="Guiltinan M.J."/>
            <person name="Tyler B.M."/>
            <person name="Meinhardt L.W."/>
            <person name="Bailey B.A."/>
        </authorList>
    </citation>
    <scope>NUCLEOTIDE SEQUENCE [LARGE SCALE GENOMIC DNA]</scope>
    <source>
        <strain evidence="4">zdho120</strain>
    </source>
</reference>
<dbReference type="SUPFAM" id="SSF53098">
    <property type="entry name" value="Ribonuclease H-like"/>
    <property type="match status" value="1"/>
</dbReference>
<comment type="caution">
    <text evidence="3">The sequence shown here is derived from an EMBL/GenBank/DDBJ whole genome shotgun (WGS) entry which is preliminary data.</text>
</comment>
<name>A0A225WFL8_9STRA</name>
<evidence type="ECO:0000313" key="3">
    <source>
        <dbReference type="EMBL" id="OWZ15650.1"/>
    </source>
</evidence>
<protein>
    <recommendedName>
        <fullName evidence="2">DUF659 domain-containing protein</fullName>
    </recommendedName>
</protein>